<organism evidence="5 6">
    <name type="scientific">Rhodopirellula islandica</name>
    <dbReference type="NCBI Taxonomy" id="595434"/>
    <lineage>
        <taxon>Bacteria</taxon>
        <taxon>Pseudomonadati</taxon>
        <taxon>Planctomycetota</taxon>
        <taxon>Planctomycetia</taxon>
        <taxon>Pirellulales</taxon>
        <taxon>Pirellulaceae</taxon>
        <taxon>Rhodopirellula</taxon>
    </lineage>
</organism>
<keyword evidence="2" id="KW-0012">Acyltransferase</keyword>
<dbReference type="SUPFAM" id="SSF53187">
    <property type="entry name" value="Zn-dependent exopeptidases"/>
    <property type="match status" value="1"/>
</dbReference>
<protein>
    <submittedName>
        <fullName evidence="5">Leucine aminopeptidase</fullName>
    </submittedName>
</protein>
<keyword evidence="6" id="KW-1185">Reference proteome</keyword>
<dbReference type="AlphaFoldDB" id="A0A0J1BDD3"/>
<sequence length="389" mass="43271">MNSLFERLPQDVSAMDLAMQAATQPTDFPPGLARSTPENSTPQTFATNSHAGAASGNWPRHLLTLAVLAFLAFVGVAMWKMLRAPDSTSVVPATLGPVPEQYDADRAMGYLVEICDLGPRPSGSPAMLQQQKLLTEFFEARGGQVRLQRGDIRHPQTGENVPIANLIAAWHPNAPTRFLLCAHYDTRPYPDRDRRNPRGVFVGANDGASGSAALMELSHQFADLPEDIGVDVVLFDAEEFVFGEQSGEYFLGSTLFAQQYLIEPPPVHYRSGVLLDMIGDKELQLLYERNSLRYARDVTKSIWKTAKRLGVKAFVARTRSQAIRDDHLPLNQIAKIPTTDLIDFDYPRPGFRAPQYWHTTQDIPENCSGESLVAVIWVVHEWMLEQRGG</sequence>
<accession>A0A0J1BDD3</accession>
<feature type="domain" description="Peptidase M28" evidence="4">
    <location>
        <begin position="165"/>
        <end position="382"/>
    </location>
</feature>
<dbReference type="GO" id="GO:0004177">
    <property type="term" value="F:aminopeptidase activity"/>
    <property type="evidence" value="ECO:0007669"/>
    <property type="project" value="UniProtKB-KW"/>
</dbReference>
<dbReference type="InterPro" id="IPR007484">
    <property type="entry name" value="Peptidase_M28"/>
</dbReference>
<keyword evidence="5" id="KW-0031">Aminopeptidase</keyword>
<dbReference type="Pfam" id="PF04389">
    <property type="entry name" value="Peptidase_M28"/>
    <property type="match status" value="1"/>
</dbReference>
<feature type="compositionally biased region" description="Polar residues" evidence="3">
    <location>
        <begin position="36"/>
        <end position="50"/>
    </location>
</feature>
<dbReference type="GO" id="GO:0008270">
    <property type="term" value="F:zinc ion binding"/>
    <property type="evidence" value="ECO:0007669"/>
    <property type="project" value="TreeGrafter"/>
</dbReference>
<feature type="region of interest" description="Disordered" evidence="3">
    <location>
        <begin position="24"/>
        <end position="52"/>
    </location>
</feature>
<evidence type="ECO:0000313" key="5">
    <source>
        <dbReference type="EMBL" id="KLU04618.1"/>
    </source>
</evidence>
<keyword evidence="5" id="KW-0378">Hydrolase</keyword>
<dbReference type="InterPro" id="IPR040234">
    <property type="entry name" value="QC/QCL"/>
</dbReference>
<dbReference type="EMBL" id="LECT01000026">
    <property type="protein sequence ID" value="KLU04618.1"/>
    <property type="molecule type" value="Genomic_DNA"/>
</dbReference>
<evidence type="ECO:0000256" key="1">
    <source>
        <dbReference type="ARBA" id="ARBA00022679"/>
    </source>
</evidence>
<dbReference type="Proteomes" id="UP000036367">
    <property type="component" value="Unassembled WGS sequence"/>
</dbReference>
<gene>
    <name evidence="5" type="ORF">RISK_003240</name>
</gene>
<dbReference type="PANTHER" id="PTHR12283">
    <property type="entry name" value="GLUTAMINYL-PEPTIDE CYCLOTRANSFERASE"/>
    <property type="match status" value="1"/>
</dbReference>
<reference evidence="5" key="1">
    <citation type="submission" date="2015-05" db="EMBL/GenBank/DDBJ databases">
        <title>Permanent draft genome of Rhodopirellula islandicus K833.</title>
        <authorList>
            <person name="Kizina J."/>
            <person name="Richter M."/>
            <person name="Glockner F.O."/>
            <person name="Harder J."/>
        </authorList>
    </citation>
    <scope>NUCLEOTIDE SEQUENCE [LARGE SCALE GENOMIC DNA]</scope>
    <source>
        <strain evidence="5">K833</strain>
    </source>
</reference>
<keyword evidence="1" id="KW-0808">Transferase</keyword>
<name>A0A0J1BDD3_RHOIS</name>
<dbReference type="STRING" id="595434.RISK_003240"/>
<dbReference type="Gene3D" id="3.40.630.10">
    <property type="entry name" value="Zn peptidases"/>
    <property type="match status" value="1"/>
</dbReference>
<evidence type="ECO:0000313" key="6">
    <source>
        <dbReference type="Proteomes" id="UP000036367"/>
    </source>
</evidence>
<keyword evidence="5" id="KW-0645">Protease</keyword>
<comment type="caution">
    <text evidence="5">The sequence shown here is derived from an EMBL/GenBank/DDBJ whole genome shotgun (WGS) entry which is preliminary data.</text>
</comment>
<dbReference type="GO" id="GO:0016603">
    <property type="term" value="F:glutaminyl-peptide cyclotransferase activity"/>
    <property type="evidence" value="ECO:0007669"/>
    <property type="project" value="TreeGrafter"/>
</dbReference>
<evidence type="ECO:0000256" key="3">
    <source>
        <dbReference type="SAM" id="MobiDB-lite"/>
    </source>
</evidence>
<dbReference type="PANTHER" id="PTHR12283:SF6">
    <property type="entry name" value="GLUTAMINYL-PEPTIDE CYCLOTRANSFERASE-RELATED"/>
    <property type="match status" value="1"/>
</dbReference>
<proteinExistence type="predicted"/>
<evidence type="ECO:0000256" key="2">
    <source>
        <dbReference type="ARBA" id="ARBA00023315"/>
    </source>
</evidence>
<evidence type="ECO:0000259" key="4">
    <source>
        <dbReference type="Pfam" id="PF04389"/>
    </source>
</evidence>
<dbReference type="PATRIC" id="fig|595434.4.peg.3093"/>